<dbReference type="InterPro" id="IPR034197">
    <property type="entry name" value="Peptidases_S8_3"/>
</dbReference>
<dbReference type="FunFam" id="3.40.50.200:FF:000006">
    <property type="entry name" value="Subtilisin-like protease SBT1.5"/>
    <property type="match status" value="1"/>
</dbReference>
<dbReference type="Gene3D" id="2.60.40.2310">
    <property type="match status" value="1"/>
</dbReference>
<organism evidence="12 13">
    <name type="scientific">Rubroshorea leprosula</name>
    <dbReference type="NCBI Taxonomy" id="152421"/>
    <lineage>
        <taxon>Eukaryota</taxon>
        <taxon>Viridiplantae</taxon>
        <taxon>Streptophyta</taxon>
        <taxon>Embryophyta</taxon>
        <taxon>Tracheophyta</taxon>
        <taxon>Spermatophyta</taxon>
        <taxon>Magnoliopsida</taxon>
        <taxon>eudicotyledons</taxon>
        <taxon>Gunneridae</taxon>
        <taxon>Pentapetalae</taxon>
        <taxon>rosids</taxon>
        <taxon>malvids</taxon>
        <taxon>Malvales</taxon>
        <taxon>Dipterocarpaceae</taxon>
        <taxon>Rubroshorea</taxon>
    </lineage>
</organism>
<dbReference type="PROSITE" id="PS51892">
    <property type="entry name" value="SUBTILASE"/>
    <property type="match status" value="1"/>
</dbReference>
<dbReference type="InterPro" id="IPR023828">
    <property type="entry name" value="Peptidase_S8_Ser-AS"/>
</dbReference>
<dbReference type="CDD" id="cd04852">
    <property type="entry name" value="Peptidases_S8_3"/>
    <property type="match status" value="1"/>
</dbReference>
<proteinExistence type="inferred from homology"/>
<evidence type="ECO:0000256" key="3">
    <source>
        <dbReference type="ARBA" id="ARBA00022729"/>
    </source>
</evidence>
<protein>
    <submittedName>
        <fullName evidence="12">Uncharacterized protein</fullName>
    </submittedName>
</protein>
<feature type="active site" description="Charge relay system" evidence="7 8">
    <location>
        <position position="541"/>
    </location>
</feature>
<evidence type="ECO:0000259" key="11">
    <source>
        <dbReference type="Pfam" id="PF17766"/>
    </source>
</evidence>
<feature type="domain" description="Subtilisin-like protease fibronectin type-III" evidence="11">
    <location>
        <begin position="654"/>
        <end position="751"/>
    </location>
</feature>
<dbReference type="InterPro" id="IPR036852">
    <property type="entry name" value="Peptidase_S8/S53_dom_sf"/>
</dbReference>
<dbReference type="InterPro" id="IPR003137">
    <property type="entry name" value="PA_domain"/>
</dbReference>
<feature type="domain" description="PA" evidence="10">
    <location>
        <begin position="381"/>
        <end position="456"/>
    </location>
</feature>
<evidence type="ECO:0000256" key="7">
    <source>
        <dbReference type="PIRSR" id="PIRSR615500-1"/>
    </source>
</evidence>
<dbReference type="InterPro" id="IPR046450">
    <property type="entry name" value="PA_dom_sf"/>
</dbReference>
<evidence type="ECO:0000256" key="2">
    <source>
        <dbReference type="ARBA" id="ARBA00022670"/>
    </source>
</evidence>
<dbReference type="SUPFAM" id="SSF52743">
    <property type="entry name" value="Subtilisin-like"/>
    <property type="match status" value="1"/>
</dbReference>
<dbReference type="GO" id="GO:0006508">
    <property type="term" value="P:proteolysis"/>
    <property type="evidence" value="ECO:0007669"/>
    <property type="project" value="UniProtKB-KW"/>
</dbReference>
<evidence type="ECO:0000313" key="12">
    <source>
        <dbReference type="EMBL" id="GKV08453.1"/>
    </source>
</evidence>
<evidence type="ECO:0000256" key="6">
    <source>
        <dbReference type="ARBA" id="ARBA00023180"/>
    </source>
</evidence>
<evidence type="ECO:0000259" key="10">
    <source>
        <dbReference type="Pfam" id="PF02225"/>
    </source>
</evidence>
<evidence type="ECO:0000256" key="4">
    <source>
        <dbReference type="ARBA" id="ARBA00022801"/>
    </source>
</evidence>
<keyword evidence="6" id="KW-0325">Glycoprotein</keyword>
<dbReference type="Pfam" id="PF00082">
    <property type="entry name" value="Peptidase_S8"/>
    <property type="match status" value="1"/>
</dbReference>
<dbReference type="InterPro" id="IPR000209">
    <property type="entry name" value="Peptidase_S8/S53_dom"/>
</dbReference>
<evidence type="ECO:0000259" key="9">
    <source>
        <dbReference type="Pfam" id="PF00082"/>
    </source>
</evidence>
<dbReference type="Proteomes" id="UP001054252">
    <property type="component" value="Unassembled WGS sequence"/>
</dbReference>
<dbReference type="PROSITE" id="PS00138">
    <property type="entry name" value="SUBTILASE_SER"/>
    <property type="match status" value="1"/>
</dbReference>
<gene>
    <name evidence="12" type="ORF">SLEP1_g20077</name>
</gene>
<feature type="active site" description="Charge relay system" evidence="7 8">
    <location>
        <position position="203"/>
    </location>
</feature>
<dbReference type="Pfam" id="PF17766">
    <property type="entry name" value="fn3_6"/>
    <property type="match status" value="1"/>
</dbReference>
<keyword evidence="5 8" id="KW-0720">Serine protease</keyword>
<dbReference type="InterPro" id="IPR041469">
    <property type="entry name" value="Subtilisin-like_FN3"/>
</dbReference>
<evidence type="ECO:0000256" key="1">
    <source>
        <dbReference type="ARBA" id="ARBA00011073"/>
    </source>
</evidence>
<feature type="active site" description="Charge relay system" evidence="7 8">
    <location>
        <position position="128"/>
    </location>
</feature>
<keyword evidence="4 8" id="KW-0378">Hydrolase</keyword>
<dbReference type="EMBL" id="BPVZ01000029">
    <property type="protein sequence ID" value="GKV08453.1"/>
    <property type="molecule type" value="Genomic_DNA"/>
</dbReference>
<keyword evidence="2 8" id="KW-0645">Protease</keyword>
<dbReference type="Gene3D" id="3.50.30.30">
    <property type="match status" value="1"/>
</dbReference>
<dbReference type="FunFam" id="3.50.30.30:FF:000005">
    <property type="entry name" value="subtilisin-like protease SBT1.5"/>
    <property type="match status" value="1"/>
</dbReference>
<comment type="similarity">
    <text evidence="1 8">Belongs to the peptidase S8 family.</text>
</comment>
<comment type="caution">
    <text evidence="12">The sequence shown here is derived from an EMBL/GenBank/DDBJ whole genome shotgun (WGS) entry which is preliminary data.</text>
</comment>
<dbReference type="SUPFAM" id="SSF52025">
    <property type="entry name" value="PA domain"/>
    <property type="match status" value="1"/>
</dbReference>
<evidence type="ECO:0000256" key="5">
    <source>
        <dbReference type="ARBA" id="ARBA00022825"/>
    </source>
</evidence>
<sequence>MGSISVLEQEKKEKYPSFLPVFQGRTEIEPIILPLAEKFQICSVSPPPLSIPNYSPNCHRPSLSLQLWFACWNFERLDVISVFPNKPRKLHTTHSWEFLRLKRDGIIPSEAIWKKARFGKDTIIGNLDTGVWPESRSFSDEGYGPVPSRWRGVCQSGNGDKFHCSRKLIGARYFNKGLAASVGDQLNSSLTTSLSTVRDLHGHGSHTLSTAAGNFVPGANVFGHGNGTASGRSPAARVAAYIVCWPEVGDSACMDADILAAFDAAISDGVDVLSLSIGGAPAEYFEDGIAIGSFHAVKNGITVVASAGNSGPTPGTVSNVAPWIFTIGASTVDRAFTSYITLGNKKKIKGMSLSATTLPRRKYYPLITGASAKLDDVSEVDANLCELDSLDPRKAKGKIVVCLQGGGGTTEKGVAALRAGAVGMILTNDEQSGNEAFPFAHVLPAADVNFIDGQTIYAYINATGKPTANITPVKTVLGIKPAPSMAAFSSRGPSFIDPEILKPDISAPGVGIIAAFSLASSPTGSKFDKRRVPFNLLFGTSMACPHVSGVVGLLKTLYPLWSPAAIKSAIMTTARTLDNEEPPMKDSSTNDTATPFAYGAGEVTPNQAMDPGLVYDLTIDDYLNYLCGRGYNTSLLKRFATKPFACPKSYSLSDFNYPSISLSELSGEVTVTRRAKNVGHPGTYFARIKSPPGVSVSVKPETLTFKKMGEEKKFVVTFHPMSKVESRDFVFGQLVWSDSDGKHKVMSPIVIRRK</sequence>
<dbReference type="Pfam" id="PF02225">
    <property type="entry name" value="PA"/>
    <property type="match status" value="1"/>
</dbReference>
<dbReference type="AlphaFoldDB" id="A0AAV5J1H4"/>
<accession>A0AAV5J1H4</accession>
<dbReference type="PRINTS" id="PR00723">
    <property type="entry name" value="SUBTILISIN"/>
</dbReference>
<reference evidence="12 13" key="1">
    <citation type="journal article" date="2021" name="Commun. Biol.">
        <title>The genome of Shorea leprosula (Dipterocarpaceae) highlights the ecological relevance of drought in aseasonal tropical rainforests.</title>
        <authorList>
            <person name="Ng K.K.S."/>
            <person name="Kobayashi M.J."/>
            <person name="Fawcett J.A."/>
            <person name="Hatakeyama M."/>
            <person name="Paape T."/>
            <person name="Ng C.H."/>
            <person name="Ang C.C."/>
            <person name="Tnah L.H."/>
            <person name="Lee C.T."/>
            <person name="Nishiyama T."/>
            <person name="Sese J."/>
            <person name="O'Brien M.J."/>
            <person name="Copetti D."/>
            <person name="Mohd Noor M.I."/>
            <person name="Ong R.C."/>
            <person name="Putra M."/>
            <person name="Sireger I.Z."/>
            <person name="Indrioko S."/>
            <person name="Kosugi Y."/>
            <person name="Izuno A."/>
            <person name="Isagi Y."/>
            <person name="Lee S.L."/>
            <person name="Shimizu K.K."/>
        </authorList>
    </citation>
    <scope>NUCLEOTIDE SEQUENCE [LARGE SCALE GENOMIC DNA]</scope>
    <source>
        <strain evidence="12">214</strain>
    </source>
</reference>
<evidence type="ECO:0000256" key="8">
    <source>
        <dbReference type="PROSITE-ProRule" id="PRU01240"/>
    </source>
</evidence>
<feature type="domain" description="Peptidase S8/S53" evidence="9">
    <location>
        <begin position="119"/>
        <end position="601"/>
    </location>
</feature>
<dbReference type="GO" id="GO:0004252">
    <property type="term" value="F:serine-type endopeptidase activity"/>
    <property type="evidence" value="ECO:0007669"/>
    <property type="project" value="UniProtKB-UniRule"/>
</dbReference>
<dbReference type="InterPro" id="IPR015500">
    <property type="entry name" value="Peptidase_S8_subtilisin-rel"/>
</dbReference>
<keyword evidence="13" id="KW-1185">Reference proteome</keyword>
<dbReference type="FunFam" id="2.60.40.2310:FF:000001">
    <property type="entry name" value="Subtilisin-like protease SBT1.5"/>
    <property type="match status" value="1"/>
</dbReference>
<dbReference type="PANTHER" id="PTHR10795">
    <property type="entry name" value="PROPROTEIN CONVERTASE SUBTILISIN/KEXIN"/>
    <property type="match status" value="1"/>
</dbReference>
<name>A0AAV5J1H4_9ROSI</name>
<dbReference type="CDD" id="cd02120">
    <property type="entry name" value="PA_subtilisin_like"/>
    <property type="match status" value="1"/>
</dbReference>
<keyword evidence="3" id="KW-0732">Signal</keyword>
<dbReference type="InterPro" id="IPR045051">
    <property type="entry name" value="SBT"/>
</dbReference>
<dbReference type="Gene3D" id="3.40.50.200">
    <property type="entry name" value="Peptidase S8/S53 domain"/>
    <property type="match status" value="1"/>
</dbReference>
<evidence type="ECO:0000313" key="13">
    <source>
        <dbReference type="Proteomes" id="UP001054252"/>
    </source>
</evidence>